<dbReference type="GO" id="GO:0009734">
    <property type="term" value="P:auxin-activated signaling pathway"/>
    <property type="evidence" value="ECO:0007669"/>
    <property type="project" value="UniProtKB-KW"/>
</dbReference>
<dbReference type="SUPFAM" id="SSF101936">
    <property type="entry name" value="DNA-binding pseudobarrel domain"/>
    <property type="match status" value="1"/>
</dbReference>
<dbReference type="OrthoDB" id="1912783at2759"/>
<dbReference type="InterPro" id="IPR044835">
    <property type="entry name" value="ARF_plant"/>
</dbReference>
<evidence type="ECO:0000259" key="10">
    <source>
        <dbReference type="PROSITE" id="PS50863"/>
    </source>
</evidence>
<evidence type="ECO:0000256" key="3">
    <source>
        <dbReference type="ARBA" id="ARBA00023015"/>
    </source>
</evidence>
<dbReference type="Gene3D" id="3.10.20.90">
    <property type="entry name" value="Phosphatidylinositol 3-kinase Catalytic Subunit, Chain A, domain 1"/>
    <property type="match status" value="1"/>
</dbReference>
<protein>
    <recommendedName>
        <fullName evidence="8">Auxin response factor</fullName>
    </recommendedName>
</protein>
<evidence type="ECO:0000256" key="6">
    <source>
        <dbReference type="ARBA" id="ARBA00023242"/>
    </source>
</evidence>
<comment type="subunit">
    <text evidence="8">Homodimers and heterodimers.</text>
</comment>
<dbReference type="Pfam" id="PF02362">
    <property type="entry name" value="B3"/>
    <property type="match status" value="1"/>
</dbReference>
<evidence type="ECO:0000256" key="1">
    <source>
        <dbReference type="ARBA" id="ARBA00004123"/>
    </source>
</evidence>
<dbReference type="FunCoup" id="D8QS80">
    <property type="interactions" value="2014"/>
</dbReference>
<dbReference type="GO" id="GO:0005634">
    <property type="term" value="C:nucleus"/>
    <property type="evidence" value="ECO:0000318"/>
    <property type="project" value="GO_Central"/>
</dbReference>
<proteinExistence type="inferred from homology"/>
<dbReference type="Pfam" id="PF06507">
    <property type="entry name" value="ARF_AD"/>
    <property type="match status" value="1"/>
</dbReference>
<feature type="domain" description="TF-B3" evidence="10">
    <location>
        <begin position="139"/>
        <end position="241"/>
    </location>
</feature>
<evidence type="ECO:0000256" key="9">
    <source>
        <dbReference type="SAM" id="MobiDB-lite"/>
    </source>
</evidence>
<dbReference type="InterPro" id="IPR033389">
    <property type="entry name" value="AUX/IAA_dom"/>
</dbReference>
<dbReference type="KEGG" id="smo:SELMODRAFT_437944"/>
<evidence type="ECO:0000256" key="8">
    <source>
        <dbReference type="RuleBase" id="RU004561"/>
    </source>
</evidence>
<accession>D8QS80</accession>
<dbReference type="InterPro" id="IPR003340">
    <property type="entry name" value="B3_DNA-bd"/>
</dbReference>
<organism evidence="13">
    <name type="scientific">Selaginella moellendorffii</name>
    <name type="common">Spikemoss</name>
    <dbReference type="NCBI Taxonomy" id="88036"/>
    <lineage>
        <taxon>Eukaryota</taxon>
        <taxon>Viridiplantae</taxon>
        <taxon>Streptophyta</taxon>
        <taxon>Embryophyta</taxon>
        <taxon>Tracheophyta</taxon>
        <taxon>Lycopodiopsida</taxon>
        <taxon>Selaginellales</taxon>
        <taxon>Selaginellaceae</taxon>
        <taxon>Selaginella</taxon>
    </lineage>
</organism>
<dbReference type="Pfam" id="PF02309">
    <property type="entry name" value="AUX_IAA"/>
    <property type="match status" value="1"/>
</dbReference>
<keyword evidence="5 8" id="KW-0804">Transcription</keyword>
<feature type="domain" description="PB1" evidence="11">
    <location>
        <begin position="663"/>
        <end position="747"/>
    </location>
</feature>
<dbReference type="SMART" id="SM01019">
    <property type="entry name" value="B3"/>
    <property type="match status" value="1"/>
</dbReference>
<feature type="region of interest" description="Disordered" evidence="9">
    <location>
        <begin position="609"/>
        <end position="650"/>
    </location>
</feature>
<dbReference type="InterPro" id="IPR015300">
    <property type="entry name" value="DNA-bd_pseudobarrel_sf"/>
</dbReference>
<dbReference type="SUPFAM" id="SSF54277">
    <property type="entry name" value="CAD &amp; PB1 domains"/>
    <property type="match status" value="1"/>
</dbReference>
<dbReference type="CDD" id="cd10017">
    <property type="entry name" value="B3_DNA"/>
    <property type="match status" value="1"/>
</dbReference>
<dbReference type="OMA" id="YPEICLR"/>
<dbReference type="FunFam" id="2.30.30.1040:FF:000001">
    <property type="entry name" value="Auxin response factor"/>
    <property type="match status" value="1"/>
</dbReference>
<dbReference type="PANTHER" id="PTHR31384">
    <property type="entry name" value="AUXIN RESPONSE FACTOR 4-RELATED"/>
    <property type="match status" value="1"/>
</dbReference>
<dbReference type="EMBL" id="GL377566">
    <property type="protein sequence ID" value="EFJ36889.1"/>
    <property type="molecule type" value="Genomic_DNA"/>
</dbReference>
<dbReference type="PROSITE" id="PS51745">
    <property type="entry name" value="PB1"/>
    <property type="match status" value="1"/>
</dbReference>
<reference evidence="12 13" key="1">
    <citation type="journal article" date="2011" name="Science">
        <title>The Selaginella genome identifies genetic changes associated with the evolution of vascular plants.</title>
        <authorList>
            <person name="Banks J.A."/>
            <person name="Nishiyama T."/>
            <person name="Hasebe M."/>
            <person name="Bowman J.L."/>
            <person name="Gribskov M."/>
            <person name="dePamphilis C."/>
            <person name="Albert V.A."/>
            <person name="Aono N."/>
            <person name="Aoyama T."/>
            <person name="Ambrose B.A."/>
            <person name="Ashton N.W."/>
            <person name="Axtell M.J."/>
            <person name="Barker E."/>
            <person name="Barker M.S."/>
            <person name="Bennetzen J.L."/>
            <person name="Bonawitz N.D."/>
            <person name="Chapple C."/>
            <person name="Cheng C."/>
            <person name="Correa L.G."/>
            <person name="Dacre M."/>
            <person name="DeBarry J."/>
            <person name="Dreyer I."/>
            <person name="Elias M."/>
            <person name="Engstrom E.M."/>
            <person name="Estelle M."/>
            <person name="Feng L."/>
            <person name="Finet C."/>
            <person name="Floyd S.K."/>
            <person name="Frommer W.B."/>
            <person name="Fujita T."/>
            <person name="Gramzow L."/>
            <person name="Gutensohn M."/>
            <person name="Harholt J."/>
            <person name="Hattori M."/>
            <person name="Heyl A."/>
            <person name="Hirai T."/>
            <person name="Hiwatashi Y."/>
            <person name="Ishikawa M."/>
            <person name="Iwata M."/>
            <person name="Karol K.G."/>
            <person name="Koehler B."/>
            <person name="Kolukisaoglu U."/>
            <person name="Kubo M."/>
            <person name="Kurata T."/>
            <person name="Lalonde S."/>
            <person name="Li K."/>
            <person name="Li Y."/>
            <person name="Litt A."/>
            <person name="Lyons E."/>
            <person name="Manning G."/>
            <person name="Maruyama T."/>
            <person name="Michael T.P."/>
            <person name="Mikami K."/>
            <person name="Miyazaki S."/>
            <person name="Morinaga S."/>
            <person name="Murata T."/>
            <person name="Mueller-Roeber B."/>
            <person name="Nelson D.R."/>
            <person name="Obara M."/>
            <person name="Oguri Y."/>
            <person name="Olmstead R.G."/>
            <person name="Onodera N."/>
            <person name="Petersen B.L."/>
            <person name="Pils B."/>
            <person name="Prigge M."/>
            <person name="Rensing S.A."/>
            <person name="Riano-Pachon D.M."/>
            <person name="Roberts A.W."/>
            <person name="Sato Y."/>
            <person name="Scheller H.V."/>
            <person name="Schulz B."/>
            <person name="Schulz C."/>
            <person name="Shakirov E.V."/>
            <person name="Shibagaki N."/>
            <person name="Shinohara N."/>
            <person name="Shippen D.E."/>
            <person name="Soerensen I."/>
            <person name="Sotooka R."/>
            <person name="Sugimoto N."/>
            <person name="Sugita M."/>
            <person name="Sumikawa N."/>
            <person name="Tanurdzic M."/>
            <person name="Theissen G."/>
            <person name="Ulvskov P."/>
            <person name="Wakazuki S."/>
            <person name="Weng J.K."/>
            <person name="Willats W.W."/>
            <person name="Wipf D."/>
            <person name="Wolf P.G."/>
            <person name="Yang L."/>
            <person name="Zimmer A.D."/>
            <person name="Zhu Q."/>
            <person name="Mitros T."/>
            <person name="Hellsten U."/>
            <person name="Loque D."/>
            <person name="Otillar R."/>
            <person name="Salamov A."/>
            <person name="Schmutz J."/>
            <person name="Shapiro H."/>
            <person name="Lindquist E."/>
            <person name="Lucas S."/>
            <person name="Rokhsar D."/>
            <person name="Grigoriev I.V."/>
        </authorList>
    </citation>
    <scope>NUCLEOTIDE SEQUENCE [LARGE SCALE GENOMIC DNA]</scope>
</reference>
<evidence type="ECO:0000256" key="4">
    <source>
        <dbReference type="ARBA" id="ARBA00023125"/>
    </source>
</evidence>
<evidence type="ECO:0000256" key="5">
    <source>
        <dbReference type="ARBA" id="ARBA00023163"/>
    </source>
</evidence>
<feature type="region of interest" description="Disordered" evidence="9">
    <location>
        <begin position="754"/>
        <end position="795"/>
    </location>
</feature>
<dbReference type="InterPro" id="IPR010525">
    <property type="entry name" value="ARF_dom"/>
</dbReference>
<evidence type="ECO:0000256" key="7">
    <source>
        <dbReference type="ARBA" id="ARBA00023294"/>
    </source>
</evidence>
<keyword evidence="7 8" id="KW-0927">Auxin signaling pathway</keyword>
<feature type="region of interest" description="Disordered" evidence="9">
    <location>
        <begin position="373"/>
        <end position="405"/>
    </location>
</feature>
<dbReference type="Proteomes" id="UP000001514">
    <property type="component" value="Unassembled WGS sequence"/>
</dbReference>
<dbReference type="AlphaFoldDB" id="D8QS80"/>
<sequence length="795" mass="88238">MLSSSQTYGQLGTMMHRPTPQRPQPNHGNTNALDSEVWHACAGPLVCLPRVGDRVVYFPQGHIEQVAASTNQSADMQMPHYNLPSQIYCRLLNLTLGADRETDEVFAQMTLVPENEQGDQSIDTEDELSPCPKRKLSMFCKNLTSSDTSTHGGFSVPRRAAEECLPPLDYQQSPPAQELVAKDLHGVEWKFRHIYRGQPRRHLLTTGWSVFVSQKKLVAGDAVLFLRGDNGELRIGVRRAVRQQNSVTSSSLLSSHSMHLGVLAAAAHAVSTKTMFTIFYNPRASPAEFVVPYHKYVKAFTHNLSVGMRFKMRFETEESSERRYMGTITGVGDIDSDRWINSKWRCLQVGWDEQTANERQERVSPWEIEPFIAPNVANPPTTQRVKKFRPNTPANEFPTGKNNSDSAQAMHMRALQGSHALGMPSKEEEGLRGSSPFAVWPYNRDDLKGESWIQLRTADAPVMDMFGNIIAPAGRHMDSSNVEMHQQLRHCLQQLRDQKSCHFDASNSQVQLSPRLSSFSPYQQGDAADLHLSTPRPTNHGVVRDSSWLSPLGPTQTDAQAYVAADTTLSMQFSKSEMTTERMHIDSNPDHEPREHSCKIFGFSLIEKSPPAASRNPEEARLNPSRGGEQMTRCSGRAGPSAGNGSLEHERCASRPASAWSLRTCTKVHLQGAAVGRAVDLSKFSCYSELLLELQQLFGLDNALDDPDSGWQVVYTDNEGDMLLVGDDPWQEFCNMVRNIRILSPAEVEKLTQGALGKSAVVEEEPSTRDASKLSDHQDSSSPPAISTKGAASDL</sequence>
<comment type="function">
    <text evidence="8">Auxin response factors (ARFs) are transcriptional factors that bind specifically to the DNA sequence 5'-TGTCTC-3' found in the auxin-responsive promoter elements (AuxREs).</text>
</comment>
<evidence type="ECO:0000259" key="11">
    <source>
        <dbReference type="PROSITE" id="PS51745"/>
    </source>
</evidence>
<evidence type="ECO:0000256" key="2">
    <source>
        <dbReference type="ARBA" id="ARBA00007853"/>
    </source>
</evidence>
<keyword evidence="6 8" id="KW-0539">Nucleus</keyword>
<keyword evidence="3 8" id="KW-0805">Transcription regulation</keyword>
<dbReference type="eggNOG" id="ENOG502QRXI">
    <property type="taxonomic scope" value="Eukaryota"/>
</dbReference>
<dbReference type="FunFam" id="3.10.20.90:FF:000047">
    <property type="entry name" value="Auxin response factor"/>
    <property type="match status" value="1"/>
</dbReference>
<feature type="compositionally biased region" description="Polar residues" evidence="9">
    <location>
        <begin position="1"/>
        <end position="10"/>
    </location>
</feature>
<keyword evidence="13" id="KW-1185">Reference proteome</keyword>
<name>D8QS80_SELML</name>
<dbReference type="GO" id="GO:0000976">
    <property type="term" value="F:transcription cis-regulatory region binding"/>
    <property type="evidence" value="ECO:0000318"/>
    <property type="project" value="GO_Central"/>
</dbReference>
<dbReference type="PROSITE" id="PS50863">
    <property type="entry name" value="B3"/>
    <property type="match status" value="1"/>
</dbReference>
<comment type="similarity">
    <text evidence="2 8">Belongs to the ARF family.</text>
</comment>
<dbReference type="Gramene" id="EFJ36889">
    <property type="protein sequence ID" value="EFJ36889"/>
    <property type="gene ID" value="SELMODRAFT_437944"/>
</dbReference>
<keyword evidence="4 8" id="KW-0238">DNA-binding</keyword>
<dbReference type="Gene3D" id="2.40.330.10">
    <property type="entry name" value="DNA-binding pseudobarrel domain"/>
    <property type="match status" value="1"/>
</dbReference>
<dbReference type="InterPro" id="IPR053793">
    <property type="entry name" value="PB1-like"/>
</dbReference>
<dbReference type="Gene3D" id="2.30.30.1040">
    <property type="match status" value="1"/>
</dbReference>
<evidence type="ECO:0000313" key="13">
    <source>
        <dbReference type="Proteomes" id="UP000001514"/>
    </source>
</evidence>
<gene>
    <name evidence="12" type="primary">ETT2-1</name>
    <name evidence="12" type="ORF">SELMODRAFT_437944</name>
</gene>
<dbReference type="PANTHER" id="PTHR31384:SF1">
    <property type="entry name" value="AUXIN RESPONSE FACTOR 9"/>
    <property type="match status" value="1"/>
</dbReference>
<dbReference type="GO" id="GO:0006355">
    <property type="term" value="P:regulation of DNA-templated transcription"/>
    <property type="evidence" value="ECO:0000318"/>
    <property type="project" value="GO_Central"/>
</dbReference>
<dbReference type="InParanoid" id="D8QS80"/>
<feature type="compositionally biased region" description="Basic and acidic residues" evidence="9">
    <location>
        <begin position="766"/>
        <end position="779"/>
    </location>
</feature>
<dbReference type="FunFam" id="2.40.330.10:FF:000001">
    <property type="entry name" value="Auxin response factor"/>
    <property type="match status" value="1"/>
</dbReference>
<dbReference type="GeneID" id="9658215"/>
<feature type="region of interest" description="Disordered" evidence="9">
    <location>
        <begin position="1"/>
        <end position="31"/>
    </location>
</feature>
<feature type="region of interest" description="Disordered" evidence="9">
    <location>
        <begin position="527"/>
        <end position="551"/>
    </location>
</feature>
<dbReference type="HOGENOM" id="CLU_002626_2_2_1"/>
<evidence type="ECO:0000313" key="12">
    <source>
        <dbReference type="EMBL" id="EFJ36889.1"/>
    </source>
</evidence>
<comment type="subcellular location">
    <subcellularLocation>
        <location evidence="1 8">Nucleus</location>
    </subcellularLocation>
</comment>